<protein>
    <recommendedName>
        <fullName evidence="5">Endonuclease</fullName>
    </recommendedName>
</protein>
<reference evidence="3" key="1">
    <citation type="journal article" date="2018" name="Int. J. Syst. Evol. Microbiol.">
        <title>Neptunicella marina gen. nov., sp. nov., isolated from surface seawater.</title>
        <authorList>
            <person name="Liu X."/>
            <person name="Lai Q."/>
            <person name="Du Y."/>
            <person name="Zhang X."/>
            <person name="Liu Z."/>
            <person name="Sun F."/>
            <person name="Shao Z."/>
        </authorList>
    </citation>
    <scope>NUCLEOTIDE SEQUENCE</scope>
    <source>
        <strain evidence="3">S27-2</strain>
    </source>
</reference>
<organism evidence="3 4">
    <name type="scientific">Neptunicella marina</name>
    <dbReference type="NCBI Taxonomy" id="2125989"/>
    <lineage>
        <taxon>Bacteria</taxon>
        <taxon>Pseudomonadati</taxon>
        <taxon>Pseudomonadota</taxon>
        <taxon>Gammaproteobacteria</taxon>
        <taxon>Alteromonadales</taxon>
        <taxon>Alteromonadaceae</taxon>
        <taxon>Neptunicella</taxon>
    </lineage>
</organism>
<reference evidence="3" key="2">
    <citation type="submission" date="2020-08" db="EMBL/GenBank/DDBJ databases">
        <authorList>
            <person name="Lai Q."/>
        </authorList>
    </citation>
    <scope>NUCLEOTIDE SEQUENCE</scope>
    <source>
        <strain evidence="3">S27-2</strain>
    </source>
</reference>
<evidence type="ECO:0000256" key="2">
    <source>
        <dbReference type="SAM" id="SignalP"/>
    </source>
</evidence>
<evidence type="ECO:0000313" key="4">
    <source>
        <dbReference type="Proteomes" id="UP000601768"/>
    </source>
</evidence>
<dbReference type="SUPFAM" id="SSF55298">
    <property type="entry name" value="YjgF-like"/>
    <property type="match status" value="1"/>
</dbReference>
<proteinExistence type="inferred from homology"/>
<dbReference type="GO" id="GO:0005829">
    <property type="term" value="C:cytosol"/>
    <property type="evidence" value="ECO:0007669"/>
    <property type="project" value="TreeGrafter"/>
</dbReference>
<dbReference type="InterPro" id="IPR006175">
    <property type="entry name" value="YjgF/YER057c/UK114"/>
</dbReference>
<dbReference type="GO" id="GO:0019239">
    <property type="term" value="F:deaminase activity"/>
    <property type="evidence" value="ECO:0007669"/>
    <property type="project" value="TreeGrafter"/>
</dbReference>
<dbReference type="RefSeq" id="WP_186508381.1">
    <property type="nucleotide sequence ID" value="NZ_JACNEP010000024.1"/>
</dbReference>
<evidence type="ECO:0008006" key="5">
    <source>
        <dbReference type="Google" id="ProtNLM"/>
    </source>
</evidence>
<gene>
    <name evidence="3" type="ORF">H8B19_17835</name>
</gene>
<dbReference type="InterPro" id="IPR019897">
    <property type="entry name" value="RidA_CS"/>
</dbReference>
<dbReference type="PANTHER" id="PTHR11803">
    <property type="entry name" value="2-IMINOBUTANOATE/2-IMINOPROPANOATE DEAMINASE RIDA"/>
    <property type="match status" value="1"/>
</dbReference>
<feature type="signal peptide" evidence="2">
    <location>
        <begin position="1"/>
        <end position="22"/>
    </location>
</feature>
<comment type="similarity">
    <text evidence="1">Belongs to the RutC family.</text>
</comment>
<sequence>MQKLLTRGLSLLALTTTLTATADVTRHALPNNNPFPISRAVEITPDTSLIFHSGMVPGPVNPDAEKGSRAYYGDTETQALSVFKRFEASFKELGVGFEDVIKMQVFMVGDPELGGKMDFGGFMKAYTKYFGTEEQPNKPARSAFQIAGLAGGPNMLIEIEMVIARPQK</sequence>
<dbReference type="CDD" id="cd06151">
    <property type="entry name" value="YjgF_YER057c_UK114_like_3"/>
    <property type="match status" value="1"/>
</dbReference>
<dbReference type="AlphaFoldDB" id="A0A8J6IXA2"/>
<dbReference type="PANTHER" id="PTHR11803:SF59">
    <property type="entry name" value="ENDORIBONUCLEASE"/>
    <property type="match status" value="1"/>
</dbReference>
<dbReference type="InterPro" id="IPR035959">
    <property type="entry name" value="RutC-like_sf"/>
</dbReference>
<comment type="caution">
    <text evidence="3">The sequence shown here is derived from an EMBL/GenBank/DDBJ whole genome shotgun (WGS) entry which is preliminary data.</text>
</comment>
<dbReference type="Pfam" id="PF01042">
    <property type="entry name" value="Ribonuc_L-PSP"/>
    <property type="match status" value="1"/>
</dbReference>
<evidence type="ECO:0000313" key="3">
    <source>
        <dbReference type="EMBL" id="MBC3767744.1"/>
    </source>
</evidence>
<dbReference type="Gene3D" id="3.30.1330.40">
    <property type="entry name" value="RutC-like"/>
    <property type="match status" value="1"/>
</dbReference>
<evidence type="ECO:0000256" key="1">
    <source>
        <dbReference type="ARBA" id="ARBA00010552"/>
    </source>
</evidence>
<keyword evidence="4" id="KW-1185">Reference proteome</keyword>
<feature type="chain" id="PRO_5035259830" description="Endonuclease" evidence="2">
    <location>
        <begin position="23"/>
        <end position="168"/>
    </location>
</feature>
<accession>A0A8J6IXA2</accession>
<dbReference type="Proteomes" id="UP000601768">
    <property type="component" value="Unassembled WGS sequence"/>
</dbReference>
<dbReference type="EMBL" id="JACNEP010000024">
    <property type="protein sequence ID" value="MBC3767744.1"/>
    <property type="molecule type" value="Genomic_DNA"/>
</dbReference>
<keyword evidence="2" id="KW-0732">Signal</keyword>
<dbReference type="PROSITE" id="PS01094">
    <property type="entry name" value="UPF0076"/>
    <property type="match status" value="1"/>
</dbReference>
<name>A0A8J6IXA2_9ALTE</name>